<dbReference type="Gene3D" id="1.25.40.10">
    <property type="entry name" value="Tetratricopeptide repeat domain"/>
    <property type="match status" value="2"/>
</dbReference>
<dbReference type="Pfam" id="PF14559">
    <property type="entry name" value="TPR_19"/>
    <property type="match status" value="1"/>
</dbReference>
<name>A0A248JUG1_9PROT</name>
<dbReference type="EMBL" id="CP022111">
    <property type="protein sequence ID" value="ASG22111.1"/>
    <property type="molecule type" value="Genomic_DNA"/>
</dbReference>
<dbReference type="KEGG" id="nao:Y958_14110"/>
<dbReference type="AlphaFoldDB" id="A0A248JUG1"/>
<reference evidence="1 2" key="1">
    <citation type="submission" date="2017-06" db="EMBL/GenBank/DDBJ databases">
        <title>Complete genome sequence of Nitrospirillum amazonense strain CBAmC, an endophytic nitrogen-fixing and plant growth-promoting bacterium, isolated from sugarcane.</title>
        <authorList>
            <person name="Schwab S."/>
            <person name="dos Santos Teixeira K.R."/>
            <person name="Simoes Araujo J.L."/>
            <person name="Soares Vidal M."/>
            <person name="Borges de Freitas H.R."/>
            <person name="Rivello Crivelaro A.L."/>
            <person name="Bueno de Camargo Nunes A."/>
            <person name="dos Santos C.M."/>
            <person name="Palmeira da Silva Rosa D."/>
            <person name="da Silva Padilha D."/>
            <person name="da Silva E."/>
            <person name="Araujo Terra L."/>
            <person name="Soares Mendes V."/>
            <person name="Farinelli L."/>
            <person name="Magalhaes Cruz L."/>
            <person name="Baldani J.I."/>
        </authorList>
    </citation>
    <scope>NUCLEOTIDE SEQUENCE [LARGE SCALE GENOMIC DNA]</scope>
    <source>
        <strain evidence="1 2">CBAmC</strain>
    </source>
</reference>
<dbReference type="InterPro" id="IPR011990">
    <property type="entry name" value="TPR-like_helical_dom_sf"/>
</dbReference>
<dbReference type="RefSeq" id="WP_088872732.1">
    <property type="nucleotide sequence ID" value="NZ_CP022111.1"/>
</dbReference>
<sequence length="542" mass="56670">MASLSEALSTAVAHHGAGRLDEAEAIYAAILEQVPDQIDALHLMGVLTLQRAVAAVPIDPARVAAGVKLIRRAHAQPDAAAIPDIAANLGRGLSALARAHAMAGARTRALEALLEAHELGLPLTPADRLALADNLSLVQAVTEAEGHYRALLAAGPAARTEELPARVGLAKLLIARERRTEALYVLDGLAPAGSPQAEPNADAQAMAQGLRAQLLMTSRLQDAAAALVQMESAGGISADLRHLSGMLLQVQGDIAGARALYAQALALEPGHAAARLAHAEACLRLGAWRDGFADLSWRWMRPTAPRLHGTIPLWEQADQDVSGRRLLVWDEVELDVLPHLARLLPRLRDRGAEVIVEVSPGWAALLPTAPGEPLAGITVATRGTDAVRADLQVPLQELPDRLSLWDAGDFWTGPYLAAPAGIPPQPFSGRGVGVAANAPPPLAPPLPPGVTAIPLAVPDTNQPEAWGRLAATLAALDAVALPAGPLAHLAGAMGRPGVVLVPVDADWRWPAGTERTPWYPSLRLVHGASWPASLGLTLESPS</sequence>
<evidence type="ECO:0008006" key="3">
    <source>
        <dbReference type="Google" id="ProtNLM"/>
    </source>
</evidence>
<keyword evidence="2" id="KW-1185">Reference proteome</keyword>
<protein>
    <recommendedName>
        <fullName evidence="3">Tetratricopeptide repeat protein</fullName>
    </recommendedName>
</protein>
<proteinExistence type="predicted"/>
<accession>A0A248JUG1</accession>
<gene>
    <name evidence="1" type="ORF">Y958_14110</name>
</gene>
<evidence type="ECO:0000313" key="2">
    <source>
        <dbReference type="Proteomes" id="UP000197153"/>
    </source>
</evidence>
<dbReference type="SUPFAM" id="SSF48452">
    <property type="entry name" value="TPR-like"/>
    <property type="match status" value="1"/>
</dbReference>
<evidence type="ECO:0000313" key="1">
    <source>
        <dbReference type="EMBL" id="ASG22111.1"/>
    </source>
</evidence>
<dbReference type="Proteomes" id="UP000197153">
    <property type="component" value="Chromosome 2"/>
</dbReference>
<organism evidence="1 2">
    <name type="scientific">Nitrospirillum viridazoti CBAmc</name>
    <dbReference type="NCBI Taxonomy" id="1441467"/>
    <lineage>
        <taxon>Bacteria</taxon>
        <taxon>Pseudomonadati</taxon>
        <taxon>Pseudomonadota</taxon>
        <taxon>Alphaproteobacteria</taxon>
        <taxon>Rhodospirillales</taxon>
        <taxon>Azospirillaceae</taxon>
        <taxon>Nitrospirillum</taxon>
        <taxon>Nitrospirillum viridazoti</taxon>
    </lineage>
</organism>